<proteinExistence type="predicted"/>
<dbReference type="AlphaFoldDB" id="A0AAU1U4A5"/>
<evidence type="ECO:0000313" key="1">
    <source>
        <dbReference type="EMBL" id="WTS12240.1"/>
    </source>
</evidence>
<name>A0AAU1U4A5_9ACTN</name>
<accession>A0AAU1U4A5</accession>
<organism evidence="1">
    <name type="scientific">Streptomyces sp. NBC_00119</name>
    <dbReference type="NCBI Taxonomy" id="2975659"/>
    <lineage>
        <taxon>Bacteria</taxon>
        <taxon>Bacillati</taxon>
        <taxon>Actinomycetota</taxon>
        <taxon>Actinomycetes</taxon>
        <taxon>Kitasatosporales</taxon>
        <taxon>Streptomycetaceae</taxon>
        <taxon>Streptomyces</taxon>
    </lineage>
</organism>
<dbReference type="EMBL" id="CP108195">
    <property type="protein sequence ID" value="WTS12240.1"/>
    <property type="molecule type" value="Genomic_DNA"/>
</dbReference>
<protein>
    <submittedName>
        <fullName evidence="1">Uncharacterized protein</fullName>
    </submittedName>
</protein>
<gene>
    <name evidence="1" type="ORF">OHU69_15060</name>
</gene>
<sequence length="43" mass="4426">MHRGATARAVIVVLAAVLAALQLQLLAPATSFASTHTTRQAVV</sequence>
<reference evidence="1" key="1">
    <citation type="submission" date="2022-10" db="EMBL/GenBank/DDBJ databases">
        <title>The complete genomes of actinobacterial strains from the NBC collection.</title>
        <authorList>
            <person name="Joergensen T.S."/>
            <person name="Alvarez Arevalo M."/>
            <person name="Sterndorff E.B."/>
            <person name="Faurdal D."/>
            <person name="Vuksanovic O."/>
            <person name="Mourched A.-S."/>
            <person name="Charusanti P."/>
            <person name="Shaw S."/>
            <person name="Blin K."/>
            <person name="Weber T."/>
        </authorList>
    </citation>
    <scope>NUCLEOTIDE SEQUENCE</scope>
    <source>
        <strain evidence="1">NBC_00119</strain>
    </source>
</reference>